<dbReference type="PANTHER" id="PTHR36303">
    <property type="entry name" value="2',3'-CYCLIC-NUCLEOTIDE 2'-PHOSPHODIESTERASE"/>
    <property type="match status" value="1"/>
</dbReference>
<comment type="cofactor">
    <cofactor evidence="1">
        <name>Fe(3+)</name>
        <dbReference type="ChEBI" id="CHEBI:29034"/>
    </cofactor>
</comment>
<accession>A0A8D4BLU9</accession>
<evidence type="ECO:0000313" key="8">
    <source>
        <dbReference type="EMBL" id="AEN87993.1"/>
    </source>
</evidence>
<dbReference type="Proteomes" id="UP000001283">
    <property type="component" value="Chromosome"/>
</dbReference>
<dbReference type="GO" id="GO:0004113">
    <property type="term" value="F:2',3'-cyclic-nucleotide 3'-phosphodiesterase activity"/>
    <property type="evidence" value="ECO:0007669"/>
    <property type="project" value="TreeGrafter"/>
</dbReference>
<feature type="binding site" evidence="7">
    <location>
        <position position="46"/>
    </location>
    <ligand>
        <name>Fe cation</name>
        <dbReference type="ChEBI" id="CHEBI:24875"/>
        <label>1</label>
    </ligand>
</feature>
<keyword evidence="3" id="KW-0378">Hydrolase</keyword>
<feature type="binding site" evidence="7">
    <location>
        <position position="184"/>
    </location>
    <ligand>
        <name>Fe cation</name>
        <dbReference type="ChEBI" id="CHEBI:24875"/>
        <label>1</label>
    </ligand>
</feature>
<feature type="binding site" evidence="7">
    <location>
        <position position="182"/>
    </location>
    <ligand>
        <name>Fe cation</name>
        <dbReference type="ChEBI" id="CHEBI:24875"/>
        <label>2</label>
    </ligand>
</feature>
<dbReference type="CDD" id="cd07382">
    <property type="entry name" value="MPP_DR1281"/>
    <property type="match status" value="1"/>
</dbReference>
<sequence>MKYRSFYMRILFIGDVVGSPGREMVEEYLPRLKRKYSPGLTIVNGENAASGKGITEKIYRQFLQAGANIITLGNHAWDKREIFDFIDDAKNLVRPANFPEGTPGKGITYFTYNQLEVAVINLQGRTFMAPLDCPFQKADELIEEARQRTPLIFIDFHAETTSEKQAISWYVDGRVSAVVGTHTHVQTADNRILPKGTAYISDVGMTGPYDGILGMEREAVIKRFLTSLPVRFEVPKEGRTQLSGIIIDIDQKTGKATKTERILINEDHPFFE</sequence>
<evidence type="ECO:0000313" key="9">
    <source>
        <dbReference type="Proteomes" id="UP000001283"/>
    </source>
</evidence>
<dbReference type="InterPro" id="IPR029052">
    <property type="entry name" value="Metallo-depent_PP-like"/>
</dbReference>
<dbReference type="EMBL" id="CP003017">
    <property type="protein sequence ID" value="AEN87993.1"/>
    <property type="molecule type" value="Genomic_DNA"/>
</dbReference>
<dbReference type="FunFam" id="3.60.21.10:FF:000016">
    <property type="entry name" value="Putative metallophosphoesterase"/>
    <property type="match status" value="1"/>
</dbReference>
<feature type="binding site" evidence="7">
    <location>
        <position position="46"/>
    </location>
    <ligand>
        <name>Fe cation</name>
        <dbReference type="ChEBI" id="CHEBI:24875"/>
        <label>2</label>
    </ligand>
</feature>
<reference evidence="8 9" key="1">
    <citation type="journal article" date="2011" name="J. Bacteriol.">
        <title>Complete genome sequence of the industrial strain Bacillus megaterium WSH-002.</title>
        <authorList>
            <person name="Liu L."/>
            <person name="Li Y."/>
            <person name="Zhang J."/>
            <person name="Zou W."/>
            <person name="Zhou Z."/>
            <person name="Liu J."/>
            <person name="Li X."/>
            <person name="Wang L."/>
            <person name="Chen J."/>
        </authorList>
    </citation>
    <scope>NUCLEOTIDE SEQUENCE [LARGE SCALE GENOMIC DNA]</scope>
    <source>
        <strain evidence="8 9">WSH-002</strain>
    </source>
</reference>
<dbReference type="Gene3D" id="3.60.21.10">
    <property type="match status" value="1"/>
</dbReference>
<feature type="active site" description="Proton donor" evidence="6">
    <location>
        <position position="75"/>
    </location>
</feature>
<dbReference type="InterPro" id="IPR005235">
    <property type="entry name" value="YmdB-like"/>
</dbReference>
<feature type="binding site" evidence="7">
    <location>
        <position position="157"/>
    </location>
    <ligand>
        <name>Fe cation</name>
        <dbReference type="ChEBI" id="CHEBI:24875"/>
        <label>2</label>
    </ligand>
</feature>
<proteinExistence type="inferred from homology"/>
<keyword evidence="2 7" id="KW-0479">Metal-binding</keyword>
<dbReference type="KEGG" id="bmh:BMWSH_1109"/>
<evidence type="ECO:0000256" key="5">
    <source>
        <dbReference type="ARBA" id="ARBA00061401"/>
    </source>
</evidence>
<dbReference type="PANTHER" id="PTHR36303:SF1">
    <property type="entry name" value="2',3'-CYCLIC-NUCLEOTIDE 2'-PHOSPHODIESTERASE"/>
    <property type="match status" value="1"/>
</dbReference>
<evidence type="ECO:0000256" key="3">
    <source>
        <dbReference type="ARBA" id="ARBA00022801"/>
    </source>
</evidence>
<comment type="similarity">
    <text evidence="5">Belongs to the YmdB-like family.</text>
</comment>
<feature type="binding site" evidence="7">
    <location>
        <position position="15"/>
    </location>
    <ligand>
        <name>Fe cation</name>
        <dbReference type="ChEBI" id="CHEBI:24875"/>
        <label>1</label>
    </ligand>
</feature>
<feature type="binding site" evidence="7">
    <location>
        <position position="47"/>
    </location>
    <ligand>
        <name>Fe cation</name>
        <dbReference type="ChEBI" id="CHEBI:24875"/>
        <label>1</label>
    </ligand>
</feature>
<evidence type="ECO:0000256" key="2">
    <source>
        <dbReference type="ARBA" id="ARBA00022723"/>
    </source>
</evidence>
<evidence type="ECO:0000256" key="1">
    <source>
        <dbReference type="ARBA" id="ARBA00001965"/>
    </source>
</evidence>
<dbReference type="SUPFAM" id="SSF56300">
    <property type="entry name" value="Metallo-dependent phosphatases"/>
    <property type="match status" value="1"/>
</dbReference>
<evidence type="ECO:0000256" key="6">
    <source>
        <dbReference type="PIRSR" id="PIRSR004789-50"/>
    </source>
</evidence>
<dbReference type="GO" id="GO:0046872">
    <property type="term" value="F:metal ion binding"/>
    <property type="evidence" value="ECO:0007669"/>
    <property type="project" value="UniProtKB-KW"/>
</dbReference>
<name>A0A8D4BLU9_PRIMW</name>
<evidence type="ECO:0000256" key="7">
    <source>
        <dbReference type="PIRSR" id="PIRSR004789-51"/>
    </source>
</evidence>
<dbReference type="AlphaFoldDB" id="A0A8D4BLU9"/>
<keyword evidence="4" id="KW-0408">Iron</keyword>
<dbReference type="NCBIfam" id="TIGR00282">
    <property type="entry name" value="TIGR00282 family metallophosphoesterase"/>
    <property type="match status" value="1"/>
</dbReference>
<feature type="binding site" evidence="7">
    <location>
        <position position="74"/>
    </location>
    <ligand>
        <name>Fe cation</name>
        <dbReference type="ChEBI" id="CHEBI:24875"/>
        <label>2</label>
    </ligand>
</feature>
<evidence type="ECO:0000256" key="4">
    <source>
        <dbReference type="ARBA" id="ARBA00023004"/>
    </source>
</evidence>
<gene>
    <name evidence="8" type="primary">ymdB</name>
    <name evidence="8" type="ORF">BMWSH_1109</name>
</gene>
<dbReference type="PIRSF" id="PIRSF004789">
    <property type="entry name" value="DR1281"/>
    <property type="match status" value="1"/>
</dbReference>
<protein>
    <submittedName>
        <fullName evidence="8">Phosphoesterase family protein</fullName>
    </submittedName>
</protein>
<dbReference type="Pfam" id="PF13277">
    <property type="entry name" value="YmdB"/>
    <property type="match status" value="1"/>
</dbReference>
<organism evidence="8 9">
    <name type="scientific">Priestia megaterium (strain WSH-002)</name>
    <name type="common">Bacillus megaterium</name>
    <dbReference type="NCBI Taxonomy" id="1006007"/>
    <lineage>
        <taxon>Bacteria</taxon>
        <taxon>Bacillati</taxon>
        <taxon>Bacillota</taxon>
        <taxon>Bacilli</taxon>
        <taxon>Bacillales</taxon>
        <taxon>Bacillaceae</taxon>
        <taxon>Priestia</taxon>
    </lineage>
</organism>